<evidence type="ECO:0000256" key="5">
    <source>
        <dbReference type="ARBA" id="ARBA00023163"/>
    </source>
</evidence>
<accession>A0A1L9Q0D8</accession>
<keyword evidence="6" id="KW-0539">Nucleus</keyword>
<dbReference type="GO" id="GO:0003677">
    <property type="term" value="F:DNA binding"/>
    <property type="evidence" value="ECO:0007669"/>
    <property type="project" value="UniProtKB-KW"/>
</dbReference>
<dbReference type="SUPFAM" id="SSF57701">
    <property type="entry name" value="Zn2/Cys6 DNA-binding domain"/>
    <property type="match status" value="1"/>
</dbReference>
<dbReference type="RefSeq" id="XP_040672991.1">
    <property type="nucleotide sequence ID" value="XM_040811160.1"/>
</dbReference>
<evidence type="ECO:0000313" key="8">
    <source>
        <dbReference type="EMBL" id="OJJ07229.1"/>
    </source>
</evidence>
<dbReference type="GeneID" id="63726671"/>
<dbReference type="InterPro" id="IPR001138">
    <property type="entry name" value="Zn2Cys6_DnaBD"/>
</dbReference>
<keyword evidence="9" id="KW-1185">Reference proteome</keyword>
<dbReference type="OrthoDB" id="2593732at2759"/>
<keyword evidence="5" id="KW-0804">Transcription</keyword>
<dbReference type="VEuPathDB" id="FungiDB:ASPVEDRAFT_362179"/>
<feature type="domain" description="Zn(2)-C6 fungal-type" evidence="7">
    <location>
        <begin position="18"/>
        <end position="46"/>
    </location>
</feature>
<dbReference type="CDD" id="cd00067">
    <property type="entry name" value="GAL4"/>
    <property type="match status" value="1"/>
</dbReference>
<keyword evidence="1" id="KW-0479">Metal-binding</keyword>
<dbReference type="InterPro" id="IPR052360">
    <property type="entry name" value="Transcr_Regulatory_Proteins"/>
</dbReference>
<gene>
    <name evidence="8" type="ORF">ASPVEDRAFT_362179</name>
</gene>
<keyword evidence="4" id="KW-0238">DNA-binding</keyword>
<sequence>MDHRTSRPRASKPKVRTGCITCKIRRVKCDEARPSCHRCVSTGRKCDGYIQPNSRALSVPPELRQSTVIISTKESRALEFFFNTTSYQLAGFLEGDFWRRSVLQLSLSEPSIRQALAALGSLHECEAQSSTWADSSDASQLYAQALRSTVDKAAAGEPAVPIVVMASILFTSFEFLRRNAAAAATHIANGISILRSWRLSSQTTQDQLCGRKYSSYEAQFLHSELAPILTLFSLNASEFSPFPKNRLVLYKSKTGAPEVPPRFQTLREARVALVDLVTACAAFFQSLDVQVDAEQTPSPSLLAPSEDLRVAFGLWKTNFQELLERCESTWNTEEKAAANVIRIMQYGSEVGLAAYVVSSECEWDTRQEDYEEILRVSEALVANPPYNTNELSKGFNLEVGLIYPMHAVAWKCRYPSIRRRALDLLLRSPRREWLLDSRQYHAIFSHIMAIEEECLELPPDAAPDDSVLPPEHVRVHDFFCIPQPGIAGDSSRYGVTFMTKPEGIHGPWHFTTEYMSLPTVGVGDMAPSNLISCRRWASPDTTDPETANMLKSTVFGHYHKTKG</sequence>
<dbReference type="STRING" id="1036611.A0A1L9Q0D8"/>
<dbReference type="SMART" id="SM00066">
    <property type="entry name" value="GAL4"/>
    <property type="match status" value="1"/>
</dbReference>
<keyword evidence="2" id="KW-0862">Zinc</keyword>
<keyword evidence="3" id="KW-0805">Transcription regulation</keyword>
<proteinExistence type="predicted"/>
<evidence type="ECO:0000256" key="3">
    <source>
        <dbReference type="ARBA" id="ARBA00023015"/>
    </source>
</evidence>
<dbReference type="Pfam" id="PF00172">
    <property type="entry name" value="Zn_clus"/>
    <property type="match status" value="1"/>
</dbReference>
<dbReference type="PANTHER" id="PTHR36206:SF4">
    <property type="entry name" value="HYPOTHETICAL CONSERVED PROTEIN (EUROFUNG)-RELATED"/>
    <property type="match status" value="1"/>
</dbReference>
<dbReference type="GO" id="GO:0000981">
    <property type="term" value="F:DNA-binding transcription factor activity, RNA polymerase II-specific"/>
    <property type="evidence" value="ECO:0007669"/>
    <property type="project" value="InterPro"/>
</dbReference>
<evidence type="ECO:0000256" key="4">
    <source>
        <dbReference type="ARBA" id="ARBA00023125"/>
    </source>
</evidence>
<evidence type="ECO:0000259" key="7">
    <source>
        <dbReference type="PROSITE" id="PS50048"/>
    </source>
</evidence>
<dbReference type="PANTHER" id="PTHR36206">
    <property type="entry name" value="ASPERCRYPTIN BIOSYNTHESIS CLUSTER-SPECIFIC TRANSCRIPTION REGULATOR ATNN-RELATED"/>
    <property type="match status" value="1"/>
</dbReference>
<dbReference type="Gene3D" id="4.10.240.10">
    <property type="entry name" value="Zn(2)-C6 fungal-type DNA-binding domain"/>
    <property type="match status" value="1"/>
</dbReference>
<evidence type="ECO:0000256" key="1">
    <source>
        <dbReference type="ARBA" id="ARBA00022723"/>
    </source>
</evidence>
<evidence type="ECO:0000256" key="6">
    <source>
        <dbReference type="ARBA" id="ARBA00023242"/>
    </source>
</evidence>
<evidence type="ECO:0000256" key="2">
    <source>
        <dbReference type="ARBA" id="ARBA00022833"/>
    </source>
</evidence>
<dbReference type="Proteomes" id="UP000184073">
    <property type="component" value="Unassembled WGS sequence"/>
</dbReference>
<dbReference type="AlphaFoldDB" id="A0A1L9Q0D8"/>
<dbReference type="PROSITE" id="PS00463">
    <property type="entry name" value="ZN2_CY6_FUNGAL_1"/>
    <property type="match status" value="1"/>
</dbReference>
<dbReference type="GO" id="GO:0008270">
    <property type="term" value="F:zinc ion binding"/>
    <property type="evidence" value="ECO:0007669"/>
    <property type="project" value="InterPro"/>
</dbReference>
<reference evidence="9" key="1">
    <citation type="journal article" date="2017" name="Genome Biol.">
        <title>Comparative genomics reveals high biological diversity and specific adaptations in the industrially and medically important fungal genus Aspergillus.</title>
        <authorList>
            <person name="de Vries R.P."/>
            <person name="Riley R."/>
            <person name="Wiebenga A."/>
            <person name="Aguilar-Osorio G."/>
            <person name="Amillis S."/>
            <person name="Uchima C.A."/>
            <person name="Anderluh G."/>
            <person name="Asadollahi M."/>
            <person name="Askin M."/>
            <person name="Barry K."/>
            <person name="Battaglia E."/>
            <person name="Bayram O."/>
            <person name="Benocci T."/>
            <person name="Braus-Stromeyer S.A."/>
            <person name="Caldana C."/>
            <person name="Canovas D."/>
            <person name="Cerqueira G.C."/>
            <person name="Chen F."/>
            <person name="Chen W."/>
            <person name="Choi C."/>
            <person name="Clum A."/>
            <person name="Dos Santos R.A."/>
            <person name="Damasio A.R."/>
            <person name="Diallinas G."/>
            <person name="Emri T."/>
            <person name="Fekete E."/>
            <person name="Flipphi M."/>
            <person name="Freyberg S."/>
            <person name="Gallo A."/>
            <person name="Gournas C."/>
            <person name="Habgood R."/>
            <person name="Hainaut M."/>
            <person name="Harispe M.L."/>
            <person name="Henrissat B."/>
            <person name="Hilden K.S."/>
            <person name="Hope R."/>
            <person name="Hossain A."/>
            <person name="Karabika E."/>
            <person name="Karaffa L."/>
            <person name="Karanyi Z."/>
            <person name="Krasevec N."/>
            <person name="Kuo A."/>
            <person name="Kusch H."/>
            <person name="LaButti K."/>
            <person name="Lagendijk E.L."/>
            <person name="Lapidus A."/>
            <person name="Levasseur A."/>
            <person name="Lindquist E."/>
            <person name="Lipzen A."/>
            <person name="Logrieco A.F."/>
            <person name="MacCabe A."/>
            <person name="Maekelae M.R."/>
            <person name="Malavazi I."/>
            <person name="Melin P."/>
            <person name="Meyer V."/>
            <person name="Mielnichuk N."/>
            <person name="Miskei M."/>
            <person name="Molnar A.P."/>
            <person name="Mule G."/>
            <person name="Ngan C.Y."/>
            <person name="Orejas M."/>
            <person name="Orosz E."/>
            <person name="Ouedraogo J.P."/>
            <person name="Overkamp K.M."/>
            <person name="Park H.-S."/>
            <person name="Perrone G."/>
            <person name="Piumi F."/>
            <person name="Punt P.J."/>
            <person name="Ram A.F."/>
            <person name="Ramon A."/>
            <person name="Rauscher S."/>
            <person name="Record E."/>
            <person name="Riano-Pachon D.M."/>
            <person name="Robert V."/>
            <person name="Roehrig J."/>
            <person name="Ruller R."/>
            <person name="Salamov A."/>
            <person name="Salih N.S."/>
            <person name="Samson R.A."/>
            <person name="Sandor E."/>
            <person name="Sanguinetti M."/>
            <person name="Schuetze T."/>
            <person name="Sepcic K."/>
            <person name="Shelest E."/>
            <person name="Sherlock G."/>
            <person name="Sophianopoulou V."/>
            <person name="Squina F.M."/>
            <person name="Sun H."/>
            <person name="Susca A."/>
            <person name="Todd R.B."/>
            <person name="Tsang A."/>
            <person name="Unkles S.E."/>
            <person name="van de Wiele N."/>
            <person name="van Rossen-Uffink D."/>
            <person name="Oliveira J.V."/>
            <person name="Vesth T.C."/>
            <person name="Visser J."/>
            <person name="Yu J.-H."/>
            <person name="Zhou M."/>
            <person name="Andersen M.R."/>
            <person name="Archer D.B."/>
            <person name="Baker S.E."/>
            <person name="Benoit I."/>
            <person name="Brakhage A.A."/>
            <person name="Braus G.H."/>
            <person name="Fischer R."/>
            <person name="Frisvad J.C."/>
            <person name="Goldman G.H."/>
            <person name="Houbraken J."/>
            <person name="Oakley B."/>
            <person name="Pocsi I."/>
            <person name="Scazzocchio C."/>
            <person name="Seiboth B."/>
            <person name="vanKuyk P.A."/>
            <person name="Wortman J."/>
            <person name="Dyer P.S."/>
            <person name="Grigoriev I.V."/>
        </authorList>
    </citation>
    <scope>NUCLEOTIDE SEQUENCE [LARGE SCALE GENOMIC DNA]</scope>
    <source>
        <strain evidence="9">CBS 583.65</strain>
    </source>
</reference>
<organism evidence="8 9">
    <name type="scientific">Aspergillus versicolor CBS 583.65</name>
    <dbReference type="NCBI Taxonomy" id="1036611"/>
    <lineage>
        <taxon>Eukaryota</taxon>
        <taxon>Fungi</taxon>
        <taxon>Dikarya</taxon>
        <taxon>Ascomycota</taxon>
        <taxon>Pezizomycotina</taxon>
        <taxon>Eurotiomycetes</taxon>
        <taxon>Eurotiomycetidae</taxon>
        <taxon>Eurotiales</taxon>
        <taxon>Aspergillaceae</taxon>
        <taxon>Aspergillus</taxon>
        <taxon>Aspergillus subgen. Nidulantes</taxon>
    </lineage>
</organism>
<evidence type="ECO:0000313" key="9">
    <source>
        <dbReference type="Proteomes" id="UP000184073"/>
    </source>
</evidence>
<dbReference type="PROSITE" id="PS50048">
    <property type="entry name" value="ZN2_CY6_FUNGAL_2"/>
    <property type="match status" value="1"/>
</dbReference>
<protein>
    <recommendedName>
        <fullName evidence="7">Zn(2)-C6 fungal-type domain-containing protein</fullName>
    </recommendedName>
</protein>
<dbReference type="EMBL" id="KV878136">
    <property type="protein sequence ID" value="OJJ07229.1"/>
    <property type="molecule type" value="Genomic_DNA"/>
</dbReference>
<name>A0A1L9Q0D8_ASPVE</name>
<dbReference type="InterPro" id="IPR036864">
    <property type="entry name" value="Zn2-C6_fun-type_DNA-bd_sf"/>
</dbReference>